<dbReference type="RefSeq" id="WP_150604461.1">
    <property type="nucleotide sequence ID" value="NZ_CABVHX010000022.1"/>
</dbReference>
<evidence type="ECO:0000313" key="1">
    <source>
        <dbReference type="EMBL" id="VVO21114.1"/>
    </source>
</evidence>
<proteinExistence type="predicted"/>
<protein>
    <recommendedName>
        <fullName evidence="3">DUF2971 domain-containing protein</fullName>
    </recommendedName>
</protein>
<accession>A0A5E7E3R1</accession>
<dbReference type="AlphaFoldDB" id="A0A5E7E3R1"/>
<gene>
    <name evidence="1" type="ORF">PS718_04219</name>
</gene>
<dbReference type="Proteomes" id="UP000325375">
    <property type="component" value="Unassembled WGS sequence"/>
</dbReference>
<reference evidence="1 2" key="1">
    <citation type="submission" date="2019-09" db="EMBL/GenBank/DDBJ databases">
        <authorList>
            <person name="Chandra G."/>
            <person name="Truman W A."/>
        </authorList>
    </citation>
    <scope>NUCLEOTIDE SEQUENCE [LARGE SCALE GENOMIC DNA]</scope>
    <source>
        <strain evidence="1">PS718</strain>
    </source>
</reference>
<name>A0A5E7E3R1_PSEFL</name>
<evidence type="ECO:0008006" key="3">
    <source>
        <dbReference type="Google" id="ProtNLM"/>
    </source>
</evidence>
<dbReference type="Pfam" id="PF11185">
    <property type="entry name" value="DUF2971"/>
    <property type="match status" value="1"/>
</dbReference>
<sequence length="316" mass="36471">MEDNKNLYKYMGPDIAEKFLLTNGSCSLKLSYLKDYNDPFEFFLTIDYNQGPEILAYYNEMISMVTQQPVTCFSKSPIITPMWAHYASNSQGFVAEINETALDEWLKSKNSDPSFGDIDYRDTPHEGMQGMLDRAYVVSKPRHIGWLQQAIGSTAYYTKQTCWSYEQERRLVVDEESIEKINETLALLYFPAKFVTSLVVGAKASQTLKDKIREISELIGCNYYEKRIGKSSTTPFFLDSKNNTYIFNNKEIVLHSERCDSCKEPKSHSDSKHCSWCSINEFHEKDAAHRNSFRMLQHAGILDQYIANFKEIGKNK</sequence>
<organism evidence="1 2">
    <name type="scientific">Pseudomonas fluorescens</name>
    <dbReference type="NCBI Taxonomy" id="294"/>
    <lineage>
        <taxon>Bacteria</taxon>
        <taxon>Pseudomonadati</taxon>
        <taxon>Pseudomonadota</taxon>
        <taxon>Gammaproteobacteria</taxon>
        <taxon>Pseudomonadales</taxon>
        <taxon>Pseudomonadaceae</taxon>
        <taxon>Pseudomonas</taxon>
    </lineage>
</organism>
<evidence type="ECO:0000313" key="2">
    <source>
        <dbReference type="Proteomes" id="UP000325375"/>
    </source>
</evidence>
<dbReference type="InterPro" id="IPR021352">
    <property type="entry name" value="DUF2971"/>
</dbReference>
<dbReference type="EMBL" id="CABVHX010000022">
    <property type="protein sequence ID" value="VVO21114.1"/>
    <property type="molecule type" value="Genomic_DNA"/>
</dbReference>